<dbReference type="GO" id="GO:0005789">
    <property type="term" value="C:endoplasmic reticulum membrane"/>
    <property type="evidence" value="ECO:0007669"/>
    <property type="project" value="TreeGrafter"/>
</dbReference>
<keyword evidence="10 13" id="KW-0472">Membrane</keyword>
<evidence type="ECO:0000313" key="15">
    <source>
        <dbReference type="Proteomes" id="UP000238479"/>
    </source>
</evidence>
<keyword evidence="5 12" id="KW-0812">Transmembrane</keyword>
<keyword evidence="7 13" id="KW-1133">Transmembrane helix</keyword>
<keyword evidence="15" id="KW-1185">Reference proteome</keyword>
<comment type="caution">
    <text evidence="14">The sequence shown here is derived from an EMBL/GenBank/DDBJ whole genome shotgun (WGS) entry which is preliminary data.</text>
</comment>
<dbReference type="AlphaFoldDB" id="A0A2P6S1I3"/>
<evidence type="ECO:0000256" key="4">
    <source>
        <dbReference type="ARBA" id="ARBA00022516"/>
    </source>
</evidence>
<accession>A0A2P6S1I3</accession>
<dbReference type="Proteomes" id="UP000238479">
    <property type="component" value="Chromosome 2"/>
</dbReference>
<dbReference type="Gramene" id="PRQ52531">
    <property type="protein sequence ID" value="PRQ52531"/>
    <property type="gene ID" value="RchiOBHm_Chr2g0156531"/>
</dbReference>
<evidence type="ECO:0000313" key="14">
    <source>
        <dbReference type="EMBL" id="PRQ52531.1"/>
    </source>
</evidence>
<keyword evidence="9" id="KW-0443">Lipid metabolism</keyword>
<dbReference type="CDD" id="cd03505">
    <property type="entry name" value="Delta9-FADS-like"/>
    <property type="match status" value="1"/>
</dbReference>
<evidence type="ECO:0000256" key="11">
    <source>
        <dbReference type="ARBA" id="ARBA00023160"/>
    </source>
</evidence>
<evidence type="ECO:0000256" key="8">
    <source>
        <dbReference type="ARBA" id="ARBA00023002"/>
    </source>
</evidence>
<evidence type="ECO:0000256" key="10">
    <source>
        <dbReference type="ARBA" id="ARBA00023136"/>
    </source>
</evidence>
<evidence type="ECO:0000256" key="13">
    <source>
        <dbReference type="SAM" id="Phobius"/>
    </source>
</evidence>
<dbReference type="InterPro" id="IPR015876">
    <property type="entry name" value="Acyl-CoA_DS"/>
</dbReference>
<keyword evidence="4 12" id="KW-0444">Lipid biosynthesis</keyword>
<feature type="transmembrane region" description="Helical" evidence="13">
    <location>
        <begin position="37"/>
        <end position="58"/>
    </location>
</feature>
<dbReference type="EMBL" id="PDCK01000040">
    <property type="protein sequence ID" value="PRQ52531.1"/>
    <property type="molecule type" value="Genomic_DNA"/>
</dbReference>
<reference evidence="14 15" key="1">
    <citation type="journal article" date="2018" name="Nat. Genet.">
        <title>The Rosa genome provides new insights in the design of modern roses.</title>
        <authorList>
            <person name="Bendahmane M."/>
        </authorList>
    </citation>
    <scope>NUCLEOTIDE SEQUENCE [LARGE SCALE GENOMIC DNA]</scope>
    <source>
        <strain evidence="15">cv. Old Blush</strain>
    </source>
</reference>
<evidence type="ECO:0000256" key="7">
    <source>
        <dbReference type="ARBA" id="ARBA00022989"/>
    </source>
</evidence>
<organism evidence="14 15">
    <name type="scientific">Rosa chinensis</name>
    <name type="common">China rose</name>
    <dbReference type="NCBI Taxonomy" id="74649"/>
    <lineage>
        <taxon>Eukaryota</taxon>
        <taxon>Viridiplantae</taxon>
        <taxon>Streptophyta</taxon>
        <taxon>Embryophyta</taxon>
        <taxon>Tracheophyta</taxon>
        <taxon>Spermatophyta</taxon>
        <taxon>Magnoliopsida</taxon>
        <taxon>eudicotyledons</taxon>
        <taxon>Gunneridae</taxon>
        <taxon>Pentapetalae</taxon>
        <taxon>rosids</taxon>
        <taxon>fabids</taxon>
        <taxon>Rosales</taxon>
        <taxon>Rosaceae</taxon>
        <taxon>Rosoideae</taxon>
        <taxon>Rosoideae incertae sedis</taxon>
        <taxon>Rosa</taxon>
    </lineage>
</organism>
<proteinExistence type="inferred from homology"/>
<evidence type="ECO:0000256" key="12">
    <source>
        <dbReference type="RuleBase" id="RU000581"/>
    </source>
</evidence>
<comment type="similarity">
    <text evidence="3 12">Belongs to the fatty acid desaturase type 1 family.</text>
</comment>
<evidence type="ECO:0000256" key="9">
    <source>
        <dbReference type="ARBA" id="ARBA00023098"/>
    </source>
</evidence>
<dbReference type="GO" id="GO:0016717">
    <property type="term" value="F:oxidoreductase activity, acting on paired donors, with oxidation of a pair of donors resulting in the reduction of molecular oxygen to two molecules of water"/>
    <property type="evidence" value="ECO:0007669"/>
    <property type="project" value="InterPro"/>
</dbReference>
<feature type="transmembrane region" description="Helical" evidence="13">
    <location>
        <begin position="12"/>
        <end position="31"/>
    </location>
</feature>
<keyword evidence="11 12" id="KW-0275">Fatty acid biosynthesis</keyword>
<comment type="pathway">
    <text evidence="2">Lipid metabolism.</text>
</comment>
<evidence type="ECO:0000256" key="1">
    <source>
        <dbReference type="ARBA" id="ARBA00004141"/>
    </source>
</evidence>
<dbReference type="GO" id="GO:0042761">
    <property type="term" value="P:very long-chain fatty acid biosynthetic process"/>
    <property type="evidence" value="ECO:0007669"/>
    <property type="project" value="TreeGrafter"/>
</dbReference>
<keyword evidence="8 12" id="KW-0560">Oxidoreductase</keyword>
<sequence length="157" mass="18545">MQAQCFRTPWTAIDILNMIVPSAIHGLALLAPFHFNWFAIRIALVLLHVTSLSVTLSYHRNLAHRSFKLPRWLEYSFAYCGVLSLQGSLIEWVSTHRIHHQFTDTSIDPHTPFKGFWYSHIGWIVAYHSRFATDEAKLLNNVRDLKKQWYYRFLHYT</sequence>
<name>A0A2P6S1I3_ROSCH</name>
<gene>
    <name evidence="14" type="ORF">RchiOBHm_Chr2g0156531</name>
</gene>
<protein>
    <submittedName>
        <fullName evidence="14">Putative acyl-CoA desaturase</fullName>
    </submittedName>
</protein>
<comment type="subcellular location">
    <subcellularLocation>
        <location evidence="1">Membrane</location>
        <topology evidence="1">Multi-pass membrane protein</topology>
    </subcellularLocation>
</comment>
<dbReference type="PANTHER" id="PTHR11351:SF31">
    <property type="entry name" value="DESATURASE 1, ISOFORM A-RELATED"/>
    <property type="match status" value="1"/>
</dbReference>
<comment type="cofactor">
    <cofactor evidence="12">
        <name>Fe(2+)</name>
        <dbReference type="ChEBI" id="CHEBI:29033"/>
    </cofactor>
</comment>
<evidence type="ECO:0000256" key="6">
    <source>
        <dbReference type="ARBA" id="ARBA00022832"/>
    </source>
</evidence>
<keyword evidence="6" id="KW-0276">Fatty acid metabolism</keyword>
<evidence type="ECO:0000256" key="3">
    <source>
        <dbReference type="ARBA" id="ARBA00009295"/>
    </source>
</evidence>
<evidence type="ECO:0000256" key="5">
    <source>
        <dbReference type="ARBA" id="ARBA00022692"/>
    </source>
</evidence>
<comment type="domain">
    <text evidence="12">The histidine box domains are involved in binding the catalytic metal ions.</text>
</comment>
<dbReference type="STRING" id="74649.A0A2P6S1I3"/>
<dbReference type="PANTHER" id="PTHR11351">
    <property type="entry name" value="ACYL-COA DESATURASE"/>
    <property type="match status" value="1"/>
</dbReference>
<dbReference type="PRINTS" id="PR00075">
    <property type="entry name" value="FACDDSATRASE"/>
</dbReference>
<evidence type="ECO:0000256" key="2">
    <source>
        <dbReference type="ARBA" id="ARBA00005189"/>
    </source>
</evidence>